<comment type="caution">
    <text evidence="1">The sequence shown here is derived from an EMBL/GenBank/DDBJ whole genome shotgun (WGS) entry which is preliminary data.</text>
</comment>
<evidence type="ECO:0000313" key="2">
    <source>
        <dbReference type="Proteomes" id="UP000239539"/>
    </source>
</evidence>
<name>A0ABX5CR53_9ALTE</name>
<protein>
    <submittedName>
        <fullName evidence="1">Uncharacterized protein</fullName>
    </submittedName>
</protein>
<accession>A0ABX5CR53</accession>
<dbReference type="RefSeq" id="WP_105930292.1">
    <property type="nucleotide sequence ID" value="NZ_PVNO01000021.1"/>
</dbReference>
<evidence type="ECO:0000313" key="1">
    <source>
        <dbReference type="EMBL" id="PRO69883.1"/>
    </source>
</evidence>
<dbReference type="Proteomes" id="UP000239539">
    <property type="component" value="Unassembled WGS sequence"/>
</dbReference>
<proteinExistence type="predicted"/>
<organism evidence="1 2">
    <name type="scientific">Alteromonas gracilis</name>
    <dbReference type="NCBI Taxonomy" id="1479524"/>
    <lineage>
        <taxon>Bacteria</taxon>
        <taxon>Pseudomonadati</taxon>
        <taxon>Pseudomonadota</taxon>
        <taxon>Gammaproteobacteria</taxon>
        <taxon>Alteromonadales</taxon>
        <taxon>Alteromonadaceae</taxon>
        <taxon>Alteromonas/Salinimonas group</taxon>
        <taxon>Alteromonas</taxon>
    </lineage>
</organism>
<reference evidence="2" key="1">
    <citation type="journal article" date="2020" name="Int. J. Syst. Evol. Microbiol.">
        <title>Alteromonas alba sp. nov., a marine bacterium isolated from the seawater of the West Pacific Ocean.</title>
        <authorList>
            <person name="Sun C."/>
            <person name="Wu Y.-H."/>
            <person name="Xamxidin M."/>
            <person name="Cheng H."/>
            <person name="Xu X.-W."/>
        </authorList>
    </citation>
    <scope>NUCLEOTIDE SEQUENCE [LARGE SCALE GENOMIC DNA]</scope>
    <source>
        <strain evidence="2">9a2</strain>
    </source>
</reference>
<dbReference type="EMBL" id="PVNO01000021">
    <property type="protein sequence ID" value="PRO69883.1"/>
    <property type="molecule type" value="Genomic_DNA"/>
</dbReference>
<keyword evidence="2" id="KW-1185">Reference proteome</keyword>
<sequence length="388" mass="43163">MHNNVSSVSSPLDVAATHHKINVDILTTSAFLRSLPNVGEVVLDTMPQSIISVLAMAAGARIAYLANYSLCQKYGLEYVEASKAAGVQPLCFSTTERDVFITPRVEAGFERLATKAERIKLRTPDNYLNGRANISWVSLSELTLPLLDGMNKSVQKHRPLISGKVSNSSVESIISWCEKYGYFPLTNLLEPLNASSASGYCWFVPNNTLLKSVRALLAADNEVAEFSCSLPKFAQQFWPELTESSDKLAKQTKDYITHARRWYYLDKLVNIGMYPIETDGTNYWRWVGSKGVRLFIPLRAIGFYTVKFNVFSVADGMKRVGLKCFLNGVLKKDLDASAGSEIAINHFTESEGELVELFIVPQTSVQVFDRALNVSISDLAVYWKGEVL</sequence>
<gene>
    <name evidence="1" type="ORF">C6Y39_05425</name>
</gene>